<accession>A0ABQ3V041</accession>
<proteinExistence type="predicted"/>
<keyword evidence="3" id="KW-1185">Reference proteome</keyword>
<gene>
    <name evidence="2" type="ORF">KSB_67440</name>
</gene>
<sequence>MKAYSQDSREHVLQAVDSGYPRVEIVRLFGISLSTLKRYVKQRREEGHVRPKAIPGRPPKKRTQVEAGVLPYL</sequence>
<comment type="caution">
    <text evidence="2">The sequence shown here is derived from an EMBL/GenBank/DDBJ whole genome shotgun (WGS) entry which is preliminary data.</text>
</comment>
<protein>
    <recommendedName>
        <fullName evidence="1">Insertion element IS150 protein InsJ-like helix-turn-helix domain-containing protein</fullName>
    </recommendedName>
</protein>
<dbReference type="RefSeq" id="WP_201374599.1">
    <property type="nucleotide sequence ID" value="NZ_BNJG01000003.1"/>
</dbReference>
<dbReference type="InterPro" id="IPR009057">
    <property type="entry name" value="Homeodomain-like_sf"/>
</dbReference>
<dbReference type="SUPFAM" id="SSF46689">
    <property type="entry name" value="Homeodomain-like"/>
    <property type="match status" value="1"/>
</dbReference>
<evidence type="ECO:0000313" key="2">
    <source>
        <dbReference type="EMBL" id="GHO58269.1"/>
    </source>
</evidence>
<evidence type="ECO:0000259" key="1">
    <source>
        <dbReference type="Pfam" id="PF13518"/>
    </source>
</evidence>
<dbReference type="Proteomes" id="UP000654345">
    <property type="component" value="Unassembled WGS sequence"/>
</dbReference>
<dbReference type="Gene3D" id="1.10.10.60">
    <property type="entry name" value="Homeodomain-like"/>
    <property type="match status" value="1"/>
</dbReference>
<organism evidence="2 3">
    <name type="scientific">Ktedonobacter robiniae</name>
    <dbReference type="NCBI Taxonomy" id="2778365"/>
    <lineage>
        <taxon>Bacteria</taxon>
        <taxon>Bacillati</taxon>
        <taxon>Chloroflexota</taxon>
        <taxon>Ktedonobacteria</taxon>
        <taxon>Ktedonobacterales</taxon>
        <taxon>Ktedonobacteraceae</taxon>
        <taxon>Ktedonobacter</taxon>
    </lineage>
</organism>
<dbReference type="EMBL" id="BNJG01000003">
    <property type="protein sequence ID" value="GHO58269.1"/>
    <property type="molecule type" value="Genomic_DNA"/>
</dbReference>
<reference evidence="2 3" key="1">
    <citation type="journal article" date="2021" name="Int. J. Syst. Evol. Microbiol.">
        <title>Reticulibacter mediterranei gen. nov., sp. nov., within the new family Reticulibacteraceae fam. nov., and Ktedonospora formicarum gen. nov., sp. nov., Ktedonobacter robiniae sp. nov., Dictyobacter formicarum sp. nov. and Dictyobacter arantiisoli sp. nov., belonging to the class Ktedonobacteria.</title>
        <authorList>
            <person name="Yabe S."/>
            <person name="Zheng Y."/>
            <person name="Wang C.M."/>
            <person name="Sakai Y."/>
            <person name="Abe K."/>
            <person name="Yokota A."/>
            <person name="Donadio S."/>
            <person name="Cavaletti L."/>
            <person name="Monciardini P."/>
        </authorList>
    </citation>
    <scope>NUCLEOTIDE SEQUENCE [LARGE SCALE GENOMIC DNA]</scope>
    <source>
        <strain evidence="2 3">SOSP1-30</strain>
    </source>
</reference>
<feature type="domain" description="Insertion element IS150 protein InsJ-like helix-turn-helix" evidence="1">
    <location>
        <begin position="9"/>
        <end position="58"/>
    </location>
</feature>
<dbReference type="InterPro" id="IPR055247">
    <property type="entry name" value="InsJ-like_HTH"/>
</dbReference>
<name>A0ABQ3V041_9CHLR</name>
<dbReference type="Pfam" id="PF13518">
    <property type="entry name" value="HTH_28"/>
    <property type="match status" value="1"/>
</dbReference>
<evidence type="ECO:0000313" key="3">
    <source>
        <dbReference type="Proteomes" id="UP000654345"/>
    </source>
</evidence>